<reference evidence="13" key="1">
    <citation type="submission" date="2017-11" db="EMBL/GenBank/DDBJ databases">
        <title>The complete genome sequence of Sphingopyxis pomeranensis sp. nov. strain WS5A3p.</title>
        <authorList>
            <person name="Kaminski M.A."/>
        </authorList>
    </citation>
    <scope>NUCLEOTIDE SEQUENCE [LARGE SCALE GENOMIC DNA]</scope>
    <source>
        <strain evidence="13">WS5A3p</strain>
    </source>
</reference>
<dbReference type="GO" id="GO:0019843">
    <property type="term" value="F:rRNA binding"/>
    <property type="evidence" value="ECO:0007669"/>
    <property type="project" value="UniProtKB-UniRule"/>
</dbReference>
<evidence type="ECO:0000256" key="6">
    <source>
        <dbReference type="ARBA" id="ARBA00023274"/>
    </source>
</evidence>
<dbReference type="InterPro" id="IPR019927">
    <property type="entry name" value="Ribosomal_uL3_bac/org-type"/>
</dbReference>
<comment type="caution">
    <text evidence="12">The sequence shown here is derived from an EMBL/GenBank/DDBJ whole genome shotgun (WGS) entry which is preliminary data.</text>
</comment>
<name>A0A2S8BAA2_9SPHN</name>
<dbReference type="Gene3D" id="3.30.160.810">
    <property type="match status" value="1"/>
</dbReference>
<protein>
    <recommendedName>
        <fullName evidence="7 8">Large ribosomal subunit protein uL3</fullName>
    </recommendedName>
</protein>
<dbReference type="SUPFAM" id="SSF50447">
    <property type="entry name" value="Translation proteins"/>
    <property type="match status" value="1"/>
</dbReference>
<dbReference type="AlphaFoldDB" id="A0A2S8BAA2"/>
<comment type="function">
    <text evidence="8 10">One of the primary rRNA binding proteins, it binds directly near the 3'-end of the 23S rRNA, where it nucleates assembly of the 50S subunit.</text>
</comment>
<dbReference type="OrthoDB" id="9806135at2"/>
<evidence type="ECO:0000256" key="4">
    <source>
        <dbReference type="ARBA" id="ARBA00022884"/>
    </source>
</evidence>
<dbReference type="RefSeq" id="WP_106000786.1">
    <property type="nucleotide sequence ID" value="NZ_CM009578.1"/>
</dbReference>
<evidence type="ECO:0000256" key="10">
    <source>
        <dbReference type="RuleBase" id="RU003906"/>
    </source>
</evidence>
<dbReference type="EMBL" id="PHFW01000002">
    <property type="protein sequence ID" value="PQM29345.1"/>
    <property type="molecule type" value="Genomic_DNA"/>
</dbReference>
<comment type="subunit">
    <text evidence="8 10">Part of the 50S ribosomal subunit. Forms a cluster with proteins L14 and L19.</text>
</comment>
<evidence type="ECO:0000256" key="2">
    <source>
        <dbReference type="ARBA" id="ARBA00022481"/>
    </source>
</evidence>
<evidence type="ECO:0000313" key="13">
    <source>
        <dbReference type="Proteomes" id="UP000238954"/>
    </source>
</evidence>
<feature type="compositionally biased region" description="Low complexity" evidence="11">
    <location>
        <begin position="232"/>
        <end position="259"/>
    </location>
</feature>
<comment type="similarity">
    <text evidence="1 8 9">Belongs to the universal ribosomal protein uL3 family.</text>
</comment>
<feature type="modified residue" description="N5-methylglutamine" evidence="8">
    <location>
        <position position="151"/>
    </location>
</feature>
<dbReference type="Proteomes" id="UP000238954">
    <property type="component" value="Chromosome"/>
</dbReference>
<keyword evidence="13" id="KW-1185">Reference proteome</keyword>
<dbReference type="InterPro" id="IPR000597">
    <property type="entry name" value="Ribosomal_uL3"/>
</dbReference>
<evidence type="ECO:0000256" key="1">
    <source>
        <dbReference type="ARBA" id="ARBA00006540"/>
    </source>
</evidence>
<evidence type="ECO:0000256" key="9">
    <source>
        <dbReference type="RuleBase" id="RU003905"/>
    </source>
</evidence>
<organism evidence="12 13">
    <name type="scientific">Sphingopyxis lindanitolerans</name>
    <dbReference type="NCBI Taxonomy" id="2054227"/>
    <lineage>
        <taxon>Bacteria</taxon>
        <taxon>Pseudomonadati</taxon>
        <taxon>Pseudomonadota</taxon>
        <taxon>Alphaproteobacteria</taxon>
        <taxon>Sphingomonadales</taxon>
        <taxon>Sphingomonadaceae</taxon>
        <taxon>Sphingopyxis</taxon>
    </lineage>
</organism>
<keyword evidence="3 8" id="KW-0699">rRNA-binding</keyword>
<dbReference type="GO" id="GO:0003735">
    <property type="term" value="F:structural constituent of ribosome"/>
    <property type="evidence" value="ECO:0007669"/>
    <property type="project" value="UniProtKB-UniRule"/>
</dbReference>
<dbReference type="InterPro" id="IPR019926">
    <property type="entry name" value="Ribosomal_uL3_CS"/>
</dbReference>
<dbReference type="FunFam" id="2.40.30.10:FF:000004">
    <property type="entry name" value="50S ribosomal protein L3"/>
    <property type="match status" value="1"/>
</dbReference>
<dbReference type="GO" id="GO:0006412">
    <property type="term" value="P:translation"/>
    <property type="evidence" value="ECO:0007669"/>
    <property type="project" value="UniProtKB-UniRule"/>
</dbReference>
<dbReference type="Pfam" id="PF00297">
    <property type="entry name" value="Ribosomal_L3"/>
    <property type="match status" value="1"/>
</dbReference>
<dbReference type="FunFam" id="3.30.160.810:FF:000001">
    <property type="entry name" value="50S ribosomal protein L3"/>
    <property type="match status" value="1"/>
</dbReference>
<keyword evidence="2 8" id="KW-0488">Methylation</keyword>
<sequence length="259" mass="27501">MRTGVIAKKMGMTRLFQDDGRHVPVTVLSLEGCQVISVREQERDGYVAVQLGAGSAKAKNVAKPQRGAFGKAEVEPKAKIVEFRVADDATLDVGAELSADHFVAGQIVDIQGVTQGKGFAGAMKRWGFGGMRATHGVSISHRAHGSTGQRQDPGRVFKNKKMAGHMGARNRTQQNLEIVRTDVERGLLFVKGSVPGSKGGWLLVRDAVKLPRHPEAPYPAGIKSAANSNQEAPADTPAETPAEETVVVDAATTDGAQES</sequence>
<dbReference type="PROSITE" id="PS00474">
    <property type="entry name" value="RIBOSOMAL_L3"/>
    <property type="match status" value="1"/>
</dbReference>
<evidence type="ECO:0000256" key="7">
    <source>
        <dbReference type="ARBA" id="ARBA00035243"/>
    </source>
</evidence>
<dbReference type="HAMAP" id="MF_01325_B">
    <property type="entry name" value="Ribosomal_uL3_B"/>
    <property type="match status" value="1"/>
</dbReference>
<gene>
    <name evidence="8" type="primary">rplC</name>
    <name evidence="12" type="ORF">CVO77_11070</name>
</gene>
<evidence type="ECO:0000313" key="12">
    <source>
        <dbReference type="EMBL" id="PQM29345.1"/>
    </source>
</evidence>
<evidence type="ECO:0000256" key="3">
    <source>
        <dbReference type="ARBA" id="ARBA00022730"/>
    </source>
</evidence>
<evidence type="ECO:0000256" key="8">
    <source>
        <dbReference type="HAMAP-Rule" id="MF_01325"/>
    </source>
</evidence>
<evidence type="ECO:0000256" key="11">
    <source>
        <dbReference type="SAM" id="MobiDB-lite"/>
    </source>
</evidence>
<keyword evidence="6 8" id="KW-0687">Ribonucleoprotein</keyword>
<keyword evidence="4 8" id="KW-0694">RNA-binding</keyword>
<dbReference type="GO" id="GO:0022625">
    <property type="term" value="C:cytosolic large ribosomal subunit"/>
    <property type="evidence" value="ECO:0007669"/>
    <property type="project" value="TreeGrafter"/>
</dbReference>
<comment type="PTM">
    <text evidence="8">Methylated by PrmB.</text>
</comment>
<dbReference type="PANTHER" id="PTHR11229">
    <property type="entry name" value="50S RIBOSOMAL PROTEIN L3"/>
    <property type="match status" value="1"/>
</dbReference>
<evidence type="ECO:0000256" key="5">
    <source>
        <dbReference type="ARBA" id="ARBA00022980"/>
    </source>
</evidence>
<proteinExistence type="inferred from homology"/>
<accession>A0A2S8BAA2</accession>
<feature type="region of interest" description="Disordered" evidence="11">
    <location>
        <begin position="215"/>
        <end position="259"/>
    </location>
</feature>
<keyword evidence="5 8" id="KW-0689">Ribosomal protein</keyword>
<dbReference type="InterPro" id="IPR009000">
    <property type="entry name" value="Transl_B-barrel_sf"/>
</dbReference>
<dbReference type="NCBIfam" id="TIGR03625">
    <property type="entry name" value="L3_bact"/>
    <property type="match status" value="1"/>
</dbReference>
<dbReference type="Gene3D" id="2.40.30.10">
    <property type="entry name" value="Translation factors"/>
    <property type="match status" value="1"/>
</dbReference>
<dbReference type="PANTHER" id="PTHR11229:SF16">
    <property type="entry name" value="LARGE RIBOSOMAL SUBUNIT PROTEIN UL3C"/>
    <property type="match status" value="1"/>
</dbReference>